<evidence type="ECO:0000256" key="5">
    <source>
        <dbReference type="ARBA" id="ARBA00023237"/>
    </source>
</evidence>
<comment type="similarity">
    <text evidence="2">Belongs to the MipA/OmpV family.</text>
</comment>
<organism evidence="6 7">
    <name type="scientific">Methylophilus aquaticus</name>
    <dbReference type="NCBI Taxonomy" id="1971610"/>
    <lineage>
        <taxon>Bacteria</taxon>
        <taxon>Pseudomonadati</taxon>
        <taxon>Pseudomonadota</taxon>
        <taxon>Betaproteobacteria</taxon>
        <taxon>Nitrosomonadales</taxon>
        <taxon>Methylophilaceae</taxon>
        <taxon>Methylophilus</taxon>
    </lineage>
</organism>
<keyword evidence="5" id="KW-0998">Cell outer membrane</keyword>
<evidence type="ECO:0000256" key="3">
    <source>
        <dbReference type="ARBA" id="ARBA00022729"/>
    </source>
</evidence>
<evidence type="ECO:0000256" key="1">
    <source>
        <dbReference type="ARBA" id="ARBA00004442"/>
    </source>
</evidence>
<evidence type="ECO:0000256" key="2">
    <source>
        <dbReference type="ARBA" id="ARBA00005722"/>
    </source>
</evidence>
<keyword evidence="4" id="KW-0472">Membrane</keyword>
<evidence type="ECO:0000313" key="7">
    <source>
        <dbReference type="Proteomes" id="UP001225906"/>
    </source>
</evidence>
<dbReference type="InterPro" id="IPR010583">
    <property type="entry name" value="MipA"/>
</dbReference>
<evidence type="ECO:0000256" key="4">
    <source>
        <dbReference type="ARBA" id="ARBA00023136"/>
    </source>
</evidence>
<sequence length="249" mass="27706">MVLFSARAQAESGIDRETETAVPRARNLYGIGLGVLPKTSGADEYRALVLPIINANYGDRFYINALQAGVWLLDSEDKRLRVGLAAEARFGWDAKDGRRTRGMEDRDFSIFVGPNVRWQTELGTFNAQWTADASGHSNGQQVQLQYIKSLIRSPELRLNGLLGVTWNNQKFNDYYFGVAASEASATRPQYRADSGVELQMGVNGVVPVMQTHSFLFGAFVTRLSHAQYDSPITETRLQPLAYVGYSIPF</sequence>
<gene>
    <name evidence="6" type="ORF">Q9291_13610</name>
</gene>
<keyword evidence="3" id="KW-0732">Signal</keyword>
<proteinExistence type="inferred from homology"/>
<dbReference type="EMBL" id="JAVCAP010000036">
    <property type="protein sequence ID" value="MDP8568882.1"/>
    <property type="molecule type" value="Genomic_DNA"/>
</dbReference>
<comment type="caution">
    <text evidence="6">The sequence shown here is derived from an EMBL/GenBank/DDBJ whole genome shotgun (WGS) entry which is preliminary data.</text>
</comment>
<dbReference type="Proteomes" id="UP001225906">
    <property type="component" value="Unassembled WGS sequence"/>
</dbReference>
<name>A0ABT9JWF2_9PROT</name>
<accession>A0ABT9JWF2</accession>
<comment type="subcellular location">
    <subcellularLocation>
        <location evidence="1">Cell outer membrane</location>
    </subcellularLocation>
</comment>
<dbReference type="PANTHER" id="PTHR38776">
    <property type="entry name" value="MLTA-INTERACTING PROTEIN-RELATED"/>
    <property type="match status" value="1"/>
</dbReference>
<evidence type="ECO:0000313" key="6">
    <source>
        <dbReference type="EMBL" id="MDP8568882.1"/>
    </source>
</evidence>
<keyword evidence="7" id="KW-1185">Reference proteome</keyword>
<dbReference type="Pfam" id="PF06629">
    <property type="entry name" value="MipA"/>
    <property type="match status" value="1"/>
</dbReference>
<dbReference type="PANTHER" id="PTHR38776:SF1">
    <property type="entry name" value="MLTA-INTERACTING PROTEIN-RELATED"/>
    <property type="match status" value="1"/>
</dbReference>
<protein>
    <submittedName>
        <fullName evidence="6">MipA/OmpV family protein</fullName>
    </submittedName>
</protein>
<reference evidence="7" key="1">
    <citation type="journal article" date="2019" name="Int. J. Syst. Evol. Microbiol.">
        <title>The Global Catalogue of Microorganisms (GCM) 10K type strain sequencing project: providing services to taxonomists for standard genome sequencing and annotation.</title>
        <authorList>
            <consortium name="The Broad Institute Genomics Platform"/>
            <consortium name="The Broad Institute Genome Sequencing Center for Infectious Disease"/>
            <person name="Wu L."/>
            <person name="Ma J."/>
        </authorList>
    </citation>
    <scope>NUCLEOTIDE SEQUENCE [LARGE SCALE GENOMIC DNA]</scope>
    <source>
        <strain evidence="7">VKM B-3159</strain>
    </source>
</reference>